<keyword evidence="2" id="KW-0805">Transcription regulation</keyword>
<evidence type="ECO:0000256" key="4">
    <source>
        <dbReference type="ARBA" id="ARBA00023163"/>
    </source>
</evidence>
<feature type="domain" description="HTH lysR-type" evidence="6">
    <location>
        <begin position="13"/>
        <end position="63"/>
    </location>
</feature>
<name>A0ABT5CH65_9BACT</name>
<proteinExistence type="inferred from homology"/>
<keyword evidence="8" id="KW-1185">Reference proteome</keyword>
<dbReference type="RefSeq" id="WP_272102537.1">
    <property type="nucleotide sequence ID" value="NZ_JAQNDK010000005.1"/>
</dbReference>
<evidence type="ECO:0000256" key="3">
    <source>
        <dbReference type="ARBA" id="ARBA00023125"/>
    </source>
</evidence>
<gene>
    <name evidence="7" type="ORF">POL72_42205</name>
</gene>
<evidence type="ECO:0000313" key="7">
    <source>
        <dbReference type="EMBL" id="MDC0684411.1"/>
    </source>
</evidence>
<evidence type="ECO:0000256" key="1">
    <source>
        <dbReference type="ARBA" id="ARBA00009437"/>
    </source>
</evidence>
<evidence type="ECO:0000313" key="8">
    <source>
        <dbReference type="Proteomes" id="UP001217485"/>
    </source>
</evidence>
<evidence type="ECO:0000256" key="5">
    <source>
        <dbReference type="SAM" id="MobiDB-lite"/>
    </source>
</evidence>
<reference evidence="7 8" key="1">
    <citation type="submission" date="2023-01" db="EMBL/GenBank/DDBJ databases">
        <title>Minimal conservation of predation-associated metabolite biosynthetic gene clusters underscores biosynthetic potential of Myxococcota including descriptions for ten novel species: Archangium lansinium sp. nov., Myxococcus landrumus sp. nov., Nannocystis bai.</title>
        <authorList>
            <person name="Ahearne A."/>
            <person name="Stevens C."/>
            <person name="Dowd S."/>
        </authorList>
    </citation>
    <scope>NUCLEOTIDE SEQUENCE [LARGE SCALE GENOMIC DNA]</scope>
    <source>
        <strain evidence="7 8">WIWO2</strain>
    </source>
</reference>
<dbReference type="InterPro" id="IPR058163">
    <property type="entry name" value="LysR-type_TF_proteobact-type"/>
</dbReference>
<comment type="caution">
    <text evidence="7">The sequence shown here is derived from an EMBL/GenBank/DDBJ whole genome shotgun (WGS) entry which is preliminary data.</text>
</comment>
<dbReference type="InterPro" id="IPR036390">
    <property type="entry name" value="WH_DNA-bd_sf"/>
</dbReference>
<dbReference type="Pfam" id="PF03466">
    <property type="entry name" value="LysR_substrate"/>
    <property type="match status" value="1"/>
</dbReference>
<dbReference type="Pfam" id="PF00126">
    <property type="entry name" value="HTH_1"/>
    <property type="match status" value="1"/>
</dbReference>
<comment type="similarity">
    <text evidence="1">Belongs to the LysR transcriptional regulatory family.</text>
</comment>
<protein>
    <submittedName>
        <fullName evidence="7">LysR family transcriptional regulator</fullName>
    </submittedName>
</protein>
<feature type="region of interest" description="Disordered" evidence="5">
    <location>
        <begin position="300"/>
        <end position="327"/>
    </location>
</feature>
<dbReference type="PRINTS" id="PR00039">
    <property type="entry name" value="HTHLYSR"/>
</dbReference>
<dbReference type="SUPFAM" id="SSF46785">
    <property type="entry name" value="Winged helix' DNA-binding domain"/>
    <property type="match status" value="1"/>
</dbReference>
<sequence>MSPAEPSWDLYGAFLAVMRTGSLSAAARALDVAQPTVRRQIEQLESQLGVVLFTRAPNGLVPTELALATLPYAESIAASARALVRAVSSPTDADRGTVRVTCSEVVGVEVLPRMLAPLLVAHPRLQIELVATNRTEDLLRRDADVAVRMAEPTQAGLVRRCAGRVELGLFATKAYLAVHAAPTSLAGLVQGHALIGADGSRAMIDALAAAGLVTTPRDYAFRSDSDIAKLAAVRAGLGIGVCQLPLSRRPVPLVRVLPALAFHLDAWVVMHEDLRAVRRVRLVFEHLVAQLGAYATQARETRPVAAKARRPGTRRRPSSGRAARTRS</sequence>
<feature type="compositionally biased region" description="Basic residues" evidence="5">
    <location>
        <begin position="307"/>
        <end position="327"/>
    </location>
</feature>
<keyword evidence="4" id="KW-0804">Transcription</keyword>
<dbReference type="InterPro" id="IPR005119">
    <property type="entry name" value="LysR_subst-bd"/>
</dbReference>
<keyword evidence="3" id="KW-0238">DNA-binding</keyword>
<dbReference type="EMBL" id="JAQNDK010000005">
    <property type="protein sequence ID" value="MDC0684411.1"/>
    <property type="molecule type" value="Genomic_DNA"/>
</dbReference>
<dbReference type="Gene3D" id="3.40.190.290">
    <property type="match status" value="1"/>
</dbReference>
<dbReference type="Gene3D" id="1.10.10.10">
    <property type="entry name" value="Winged helix-like DNA-binding domain superfamily/Winged helix DNA-binding domain"/>
    <property type="match status" value="1"/>
</dbReference>
<dbReference type="PROSITE" id="PS50931">
    <property type="entry name" value="HTH_LYSR"/>
    <property type="match status" value="1"/>
</dbReference>
<dbReference type="PANTHER" id="PTHR30537">
    <property type="entry name" value="HTH-TYPE TRANSCRIPTIONAL REGULATOR"/>
    <property type="match status" value="1"/>
</dbReference>
<evidence type="ECO:0000259" key="6">
    <source>
        <dbReference type="PROSITE" id="PS50931"/>
    </source>
</evidence>
<dbReference type="InterPro" id="IPR000847">
    <property type="entry name" value="LysR_HTH_N"/>
</dbReference>
<dbReference type="Proteomes" id="UP001217485">
    <property type="component" value="Unassembled WGS sequence"/>
</dbReference>
<dbReference type="PANTHER" id="PTHR30537:SF3">
    <property type="entry name" value="TRANSCRIPTIONAL REGULATORY PROTEIN"/>
    <property type="match status" value="1"/>
</dbReference>
<dbReference type="InterPro" id="IPR036388">
    <property type="entry name" value="WH-like_DNA-bd_sf"/>
</dbReference>
<dbReference type="SUPFAM" id="SSF53850">
    <property type="entry name" value="Periplasmic binding protein-like II"/>
    <property type="match status" value="1"/>
</dbReference>
<evidence type="ECO:0000256" key="2">
    <source>
        <dbReference type="ARBA" id="ARBA00023015"/>
    </source>
</evidence>
<accession>A0ABT5CH65</accession>
<organism evidence="7 8">
    <name type="scientific">Sorangium atrum</name>
    <dbReference type="NCBI Taxonomy" id="2995308"/>
    <lineage>
        <taxon>Bacteria</taxon>
        <taxon>Pseudomonadati</taxon>
        <taxon>Myxococcota</taxon>
        <taxon>Polyangia</taxon>
        <taxon>Polyangiales</taxon>
        <taxon>Polyangiaceae</taxon>
        <taxon>Sorangium</taxon>
    </lineage>
</organism>